<dbReference type="GeneID" id="70238716"/>
<dbReference type="EMBL" id="JAEUBE010000487">
    <property type="protein sequence ID" value="KAH3661345.1"/>
    <property type="molecule type" value="Genomic_DNA"/>
</dbReference>
<organism evidence="1 2">
    <name type="scientific">Ogataea philodendri</name>
    <dbReference type="NCBI Taxonomy" id="1378263"/>
    <lineage>
        <taxon>Eukaryota</taxon>
        <taxon>Fungi</taxon>
        <taxon>Dikarya</taxon>
        <taxon>Ascomycota</taxon>
        <taxon>Saccharomycotina</taxon>
        <taxon>Pichiomycetes</taxon>
        <taxon>Pichiales</taxon>
        <taxon>Pichiaceae</taxon>
        <taxon>Ogataea</taxon>
    </lineage>
</organism>
<evidence type="ECO:0000313" key="1">
    <source>
        <dbReference type="EMBL" id="KAH3661345.1"/>
    </source>
</evidence>
<evidence type="ECO:0000313" key="2">
    <source>
        <dbReference type="Proteomes" id="UP000769157"/>
    </source>
</evidence>
<accession>A0A9P8NXJ8</accession>
<reference evidence="1" key="1">
    <citation type="journal article" date="2021" name="Open Biol.">
        <title>Shared evolutionary footprints suggest mitochondrial oxidative damage underlies multiple complex I losses in fungi.</title>
        <authorList>
            <person name="Schikora-Tamarit M.A."/>
            <person name="Marcet-Houben M."/>
            <person name="Nosek J."/>
            <person name="Gabaldon T."/>
        </authorList>
    </citation>
    <scope>NUCLEOTIDE SEQUENCE</scope>
    <source>
        <strain evidence="1">CBS6075</strain>
    </source>
</reference>
<name>A0A9P8NXJ8_9ASCO</name>
<reference evidence="1" key="2">
    <citation type="submission" date="2021-01" db="EMBL/GenBank/DDBJ databases">
        <authorList>
            <person name="Schikora-Tamarit M.A."/>
        </authorList>
    </citation>
    <scope>NUCLEOTIDE SEQUENCE</scope>
    <source>
        <strain evidence="1">CBS6075</strain>
    </source>
</reference>
<protein>
    <submittedName>
        <fullName evidence="1">Uncharacterized protein</fullName>
    </submittedName>
</protein>
<keyword evidence="2" id="KW-1185">Reference proteome</keyword>
<comment type="caution">
    <text evidence="1">The sequence shown here is derived from an EMBL/GenBank/DDBJ whole genome shotgun (WGS) entry which is preliminary data.</text>
</comment>
<dbReference type="RefSeq" id="XP_046058469.1">
    <property type="nucleotide sequence ID" value="XM_046208071.1"/>
</dbReference>
<sequence length="99" mass="10400">MNVVVANATLRIGLTSLRTLIGGDFSCLGGGAVYEVEVDVPELTESDRVAGSDSLFLEILKREPRTPSFDSLWPDDPTSAGLSYFGCSAKALGNFGLSG</sequence>
<proteinExistence type="predicted"/>
<gene>
    <name evidence="1" type="ORF">OGAPHI_006752</name>
</gene>
<dbReference type="AlphaFoldDB" id="A0A9P8NXJ8"/>
<dbReference type="Proteomes" id="UP000769157">
    <property type="component" value="Unassembled WGS sequence"/>
</dbReference>